<dbReference type="InterPro" id="IPR013618">
    <property type="entry name" value="TMTC_DUF1736"/>
</dbReference>
<sequence length="921" mass="103671">MDRGSECTSHQCRARFKSPGVQEREYTPRTWMFLVVWTTGVLVYSNGLTGDFVHDDISAITTNPDVLGTSTVSQVFFNDFWGRSLWDSLSHKSYRPLTTLTFRFNRFMLGFTPVWFHLVNILLHCCVCTLLLLLLQQLHLQHSTVLSAVLIFTTHPVHTEAVTGVVGRADLLACITYLAAIIVYNRAIERHYRNMEAEGDEGEDEGSAKEWNGRRVTLVADPGTAGRAMWSATRRRMTGIVPEGIGVGEEDEGRRGGGGGEWVLVGRTGVLAGVGTMCKEHALTVLLVCAAWDIILHRRSLCRLSARRPLQPLFRRLFCLSAMGVVILLLRLWMLRGSSPVFSDQDNPASFSPSLLTRTLTFWYLPVLNVWVMLYPWRLSHDWQLGSIPLITSLHDARNIASLVFYASLFLLLRAGALAKGSDSRAVLLGLSLLVFSFLPATNLFFPVGFVMAERILYVPSLGYSLLMGVGVSRVGRVRAPCLLLLLLVFSCRTLHRNTDWNTRETLFLAGLRTLPHNAKMHYNFANLQKDLGNLERAKFHYRKAIRLWPGHWSAHNNLGTLLINTSLAERHFQLALKVHPQHSHAYYNLATLRQKEGRVAEAMALLEECLRYDTTNRDAVSVLSGLYVDAGRLQDAHRLYVALVVARASDPVVHNNYAAFLHRIGHLETALRHYKLALSLDPHQWVALVNTARLMTTLNRHHQAIALYKRALAIAWEAEVGESLGKLYLSTGSLQDSEVVFTIVLKHDPNMLSSVVCLARVNFQQRNYEQSEQLLRQVLLQDPGHQEALLQLSLLYAHTNRTHDALLLAHQAAHNCSRPPTFCAHLHAHHADLLTDRHSTEEAAQSYLLAVELEPTLTHAHVNLGALYHTQGDYGRAWRHYLTAHGQEPSNSLLLENMEKLRRTQQLQHPSGVPHCLNKS</sequence>
<evidence type="ECO:0000256" key="1">
    <source>
        <dbReference type="ARBA" id="ARBA00003582"/>
    </source>
</evidence>
<proteinExistence type="inferred from homology"/>
<evidence type="ECO:0000256" key="3">
    <source>
        <dbReference type="ARBA" id="ARBA00004240"/>
    </source>
</evidence>
<evidence type="ECO:0000256" key="13">
    <source>
        <dbReference type="ARBA" id="ARBA00023136"/>
    </source>
</evidence>
<feature type="repeat" description="TPR" evidence="16">
    <location>
        <begin position="584"/>
        <end position="617"/>
    </location>
</feature>
<evidence type="ECO:0000256" key="5">
    <source>
        <dbReference type="ARBA" id="ARBA00007882"/>
    </source>
</evidence>
<comment type="function">
    <text evidence="1">Transfers mannosyl residues to the hydroxyl group of serine or threonine residues.</text>
</comment>
<evidence type="ECO:0000256" key="14">
    <source>
        <dbReference type="ARBA" id="ARBA00045085"/>
    </source>
</evidence>
<comment type="subcellular location">
    <subcellularLocation>
        <location evidence="3">Endoplasmic reticulum</location>
    </subcellularLocation>
    <subcellularLocation>
        <location evidence="2">Membrane</location>
        <topology evidence="2">Multi-pass membrane protein</topology>
    </subcellularLocation>
</comment>
<keyword evidence="7" id="KW-0808">Transferase</keyword>
<organism evidence="19 20">
    <name type="scientific">Cherax quadricarinatus</name>
    <name type="common">Australian red claw crayfish</name>
    <dbReference type="NCBI Taxonomy" id="27406"/>
    <lineage>
        <taxon>Eukaryota</taxon>
        <taxon>Metazoa</taxon>
        <taxon>Ecdysozoa</taxon>
        <taxon>Arthropoda</taxon>
        <taxon>Crustacea</taxon>
        <taxon>Multicrustacea</taxon>
        <taxon>Malacostraca</taxon>
        <taxon>Eumalacostraca</taxon>
        <taxon>Eucarida</taxon>
        <taxon>Decapoda</taxon>
        <taxon>Pleocyemata</taxon>
        <taxon>Astacidea</taxon>
        <taxon>Parastacoidea</taxon>
        <taxon>Parastacidae</taxon>
        <taxon>Cherax</taxon>
    </lineage>
</organism>
<feature type="domain" description="DUF1736" evidence="18">
    <location>
        <begin position="337"/>
        <end position="409"/>
    </location>
</feature>
<comment type="similarity">
    <text evidence="5">Belongs to the TMTC family.</text>
</comment>
<dbReference type="EMBL" id="JARKIK010000081">
    <property type="protein sequence ID" value="KAK8725793.1"/>
    <property type="molecule type" value="Genomic_DNA"/>
</dbReference>
<dbReference type="EC" id="2.4.1.109" evidence="6"/>
<feature type="transmembrane region" description="Helical" evidence="17">
    <location>
        <begin position="313"/>
        <end position="334"/>
    </location>
</feature>
<comment type="catalytic activity">
    <reaction evidence="14">
        <text>a di-trans,poly-cis-dolichyl beta-D-mannosyl phosphate + L-threonyl-[protein] = 3-O-(alpha-D-mannosyl)-L-threonyl-[protein] + a di-trans,poly-cis-dolichyl phosphate + H(+)</text>
        <dbReference type="Rhea" id="RHEA:53396"/>
        <dbReference type="Rhea" id="RHEA-COMP:11060"/>
        <dbReference type="Rhea" id="RHEA-COMP:13547"/>
        <dbReference type="Rhea" id="RHEA-COMP:19498"/>
        <dbReference type="Rhea" id="RHEA-COMP:19501"/>
        <dbReference type="ChEBI" id="CHEBI:15378"/>
        <dbReference type="ChEBI" id="CHEBI:30013"/>
        <dbReference type="ChEBI" id="CHEBI:57683"/>
        <dbReference type="ChEBI" id="CHEBI:58211"/>
        <dbReference type="ChEBI" id="CHEBI:137323"/>
        <dbReference type="EC" id="2.4.1.109"/>
    </reaction>
</comment>
<dbReference type="PROSITE" id="PS50005">
    <property type="entry name" value="TPR"/>
    <property type="match status" value="4"/>
</dbReference>
<dbReference type="InterPro" id="IPR019734">
    <property type="entry name" value="TPR_rpt"/>
</dbReference>
<evidence type="ECO:0000256" key="11">
    <source>
        <dbReference type="ARBA" id="ARBA00022824"/>
    </source>
</evidence>
<feature type="repeat" description="TPR" evidence="16">
    <location>
        <begin position="519"/>
        <end position="552"/>
    </location>
</feature>
<feature type="repeat" description="TPR" evidence="16">
    <location>
        <begin position="652"/>
        <end position="685"/>
    </location>
</feature>
<dbReference type="Pfam" id="PF14559">
    <property type="entry name" value="TPR_19"/>
    <property type="match status" value="1"/>
</dbReference>
<evidence type="ECO:0000256" key="17">
    <source>
        <dbReference type="SAM" id="Phobius"/>
    </source>
</evidence>
<dbReference type="GO" id="GO:0004169">
    <property type="term" value="F:dolichyl-phosphate-mannose-protein mannosyltransferase activity"/>
    <property type="evidence" value="ECO:0007669"/>
    <property type="project" value="UniProtKB-EC"/>
</dbReference>
<feature type="repeat" description="TPR" evidence="16">
    <location>
        <begin position="859"/>
        <end position="892"/>
    </location>
</feature>
<keyword evidence="20" id="KW-1185">Reference proteome</keyword>
<feature type="transmembrane region" description="Helical" evidence="17">
    <location>
        <begin position="400"/>
        <end position="419"/>
    </location>
</feature>
<accession>A0AAW0WDM5</accession>
<evidence type="ECO:0000256" key="8">
    <source>
        <dbReference type="ARBA" id="ARBA00022692"/>
    </source>
</evidence>
<protein>
    <recommendedName>
        <fullName evidence="6">dolichyl-phosphate-mannose--protein mannosyltransferase</fullName>
        <ecNumber evidence="6">2.4.1.109</ecNumber>
    </recommendedName>
</protein>
<evidence type="ECO:0000256" key="7">
    <source>
        <dbReference type="ARBA" id="ARBA00022679"/>
    </source>
</evidence>
<dbReference type="Pfam" id="PF13181">
    <property type="entry name" value="TPR_8"/>
    <property type="match status" value="1"/>
</dbReference>
<dbReference type="Pfam" id="PF13432">
    <property type="entry name" value="TPR_16"/>
    <property type="match status" value="1"/>
</dbReference>
<dbReference type="SUPFAM" id="SSF48452">
    <property type="entry name" value="TPR-like"/>
    <property type="match status" value="2"/>
</dbReference>
<feature type="transmembrane region" description="Helical" evidence="17">
    <location>
        <begin position="425"/>
        <end position="446"/>
    </location>
</feature>
<evidence type="ECO:0000256" key="9">
    <source>
        <dbReference type="ARBA" id="ARBA00022737"/>
    </source>
</evidence>
<feature type="transmembrane region" description="Helical" evidence="17">
    <location>
        <begin position="455"/>
        <end position="472"/>
    </location>
</feature>
<dbReference type="PANTHER" id="PTHR44809:SF1">
    <property type="entry name" value="PROTEIN O-MANNOSYL-TRANSFERASE TMTC1"/>
    <property type="match status" value="1"/>
</dbReference>
<dbReference type="InterPro" id="IPR052943">
    <property type="entry name" value="TMTC_O-mannosyl-trnsfr"/>
</dbReference>
<keyword evidence="13 17" id="KW-0472">Membrane</keyword>
<dbReference type="PANTHER" id="PTHR44809">
    <property type="match status" value="1"/>
</dbReference>
<evidence type="ECO:0000256" key="6">
    <source>
        <dbReference type="ARBA" id="ARBA00012839"/>
    </source>
</evidence>
<dbReference type="GO" id="GO:0016020">
    <property type="term" value="C:membrane"/>
    <property type="evidence" value="ECO:0007669"/>
    <property type="project" value="UniProtKB-SubCell"/>
</dbReference>
<dbReference type="SMART" id="SM00028">
    <property type="entry name" value="TPR"/>
    <property type="match status" value="8"/>
</dbReference>
<reference evidence="19 20" key="1">
    <citation type="journal article" date="2024" name="BMC Genomics">
        <title>Genome assembly of redclaw crayfish (Cherax quadricarinatus) provides insights into its immune adaptation and hypoxia tolerance.</title>
        <authorList>
            <person name="Liu Z."/>
            <person name="Zheng J."/>
            <person name="Li H."/>
            <person name="Fang K."/>
            <person name="Wang S."/>
            <person name="He J."/>
            <person name="Zhou D."/>
            <person name="Weng S."/>
            <person name="Chi M."/>
            <person name="Gu Z."/>
            <person name="He J."/>
            <person name="Li F."/>
            <person name="Wang M."/>
        </authorList>
    </citation>
    <scope>NUCLEOTIDE SEQUENCE [LARGE SCALE GENOMIC DNA]</scope>
    <source>
        <strain evidence="19">ZL_2023a</strain>
    </source>
</reference>
<feature type="transmembrane region" description="Helical" evidence="17">
    <location>
        <begin position="361"/>
        <end position="379"/>
    </location>
</feature>
<comment type="catalytic activity">
    <reaction evidence="15">
        <text>a di-trans,poly-cis-dolichyl beta-D-mannosyl phosphate + L-seryl-[protein] = 3-O-(alpha-D-mannosyl)-L-seryl-[protein] + a di-trans,poly-cis-dolichyl phosphate + H(+)</text>
        <dbReference type="Rhea" id="RHEA:17377"/>
        <dbReference type="Rhea" id="RHEA-COMP:9863"/>
        <dbReference type="Rhea" id="RHEA-COMP:13546"/>
        <dbReference type="Rhea" id="RHEA-COMP:19498"/>
        <dbReference type="Rhea" id="RHEA-COMP:19501"/>
        <dbReference type="ChEBI" id="CHEBI:15378"/>
        <dbReference type="ChEBI" id="CHEBI:29999"/>
        <dbReference type="ChEBI" id="CHEBI:57683"/>
        <dbReference type="ChEBI" id="CHEBI:58211"/>
        <dbReference type="ChEBI" id="CHEBI:137321"/>
        <dbReference type="EC" id="2.4.1.109"/>
    </reaction>
</comment>
<keyword evidence="12 17" id="KW-1133">Transmembrane helix</keyword>
<evidence type="ECO:0000256" key="2">
    <source>
        <dbReference type="ARBA" id="ARBA00004141"/>
    </source>
</evidence>
<evidence type="ECO:0000259" key="18">
    <source>
        <dbReference type="Pfam" id="PF08409"/>
    </source>
</evidence>
<keyword evidence="10 16" id="KW-0802">TPR repeat</keyword>
<feature type="transmembrane region" description="Helical" evidence="17">
    <location>
        <begin position="114"/>
        <end position="135"/>
    </location>
</feature>
<evidence type="ECO:0000256" key="12">
    <source>
        <dbReference type="ARBA" id="ARBA00022989"/>
    </source>
</evidence>
<evidence type="ECO:0000256" key="10">
    <source>
        <dbReference type="ARBA" id="ARBA00022803"/>
    </source>
</evidence>
<evidence type="ECO:0000256" key="15">
    <source>
        <dbReference type="ARBA" id="ARBA00045102"/>
    </source>
</evidence>
<keyword evidence="11" id="KW-0256">Endoplasmic reticulum</keyword>
<dbReference type="InterPro" id="IPR011990">
    <property type="entry name" value="TPR-like_helical_dom_sf"/>
</dbReference>
<comment type="pathway">
    <text evidence="4">Protein modification; protein glycosylation.</text>
</comment>
<keyword evidence="9" id="KW-0677">Repeat</keyword>
<evidence type="ECO:0000313" key="19">
    <source>
        <dbReference type="EMBL" id="KAK8725793.1"/>
    </source>
</evidence>
<dbReference type="Gene3D" id="1.25.40.10">
    <property type="entry name" value="Tetratricopeptide repeat domain"/>
    <property type="match status" value="4"/>
</dbReference>
<feature type="transmembrane region" description="Helical" evidence="17">
    <location>
        <begin position="165"/>
        <end position="185"/>
    </location>
</feature>
<dbReference type="Pfam" id="PF08409">
    <property type="entry name" value="TMTC_DUF1736"/>
    <property type="match status" value="1"/>
</dbReference>
<dbReference type="Proteomes" id="UP001445076">
    <property type="component" value="Unassembled WGS sequence"/>
</dbReference>
<gene>
    <name evidence="19" type="ORF">OTU49_010486</name>
</gene>
<evidence type="ECO:0000256" key="4">
    <source>
        <dbReference type="ARBA" id="ARBA00004922"/>
    </source>
</evidence>
<evidence type="ECO:0000313" key="20">
    <source>
        <dbReference type="Proteomes" id="UP001445076"/>
    </source>
</evidence>
<comment type="caution">
    <text evidence="19">The sequence shown here is derived from an EMBL/GenBank/DDBJ whole genome shotgun (WGS) entry which is preliminary data.</text>
</comment>
<name>A0AAW0WDM5_CHEQU</name>
<dbReference type="GO" id="GO:0005783">
    <property type="term" value="C:endoplasmic reticulum"/>
    <property type="evidence" value="ECO:0007669"/>
    <property type="project" value="UniProtKB-SubCell"/>
</dbReference>
<evidence type="ECO:0000256" key="16">
    <source>
        <dbReference type="PROSITE-ProRule" id="PRU00339"/>
    </source>
</evidence>
<keyword evidence="8 17" id="KW-0812">Transmembrane</keyword>
<dbReference type="AlphaFoldDB" id="A0AAW0WDM5"/>